<dbReference type="HAMAP" id="MF_00145">
    <property type="entry name" value="Phosphoglyc_kinase"/>
    <property type="match status" value="1"/>
</dbReference>
<evidence type="ECO:0000256" key="5">
    <source>
        <dbReference type="ARBA" id="ARBA00022679"/>
    </source>
</evidence>
<dbReference type="EMBL" id="AP027728">
    <property type="protein sequence ID" value="BDZ37948.1"/>
    <property type="molecule type" value="Genomic_DNA"/>
</dbReference>
<evidence type="ECO:0000256" key="9">
    <source>
        <dbReference type="ARBA" id="ARBA00023152"/>
    </source>
</evidence>
<gene>
    <name evidence="10" type="primary">pgk</name>
    <name evidence="13" type="ORF">GCM10025863_05620</name>
</gene>
<keyword evidence="10" id="KW-0963">Cytoplasm</keyword>
<evidence type="ECO:0000256" key="8">
    <source>
        <dbReference type="ARBA" id="ARBA00022840"/>
    </source>
</evidence>
<feature type="compositionally biased region" description="Basic and acidic residues" evidence="12">
    <location>
        <begin position="435"/>
        <end position="447"/>
    </location>
</feature>
<feature type="binding site" evidence="10">
    <location>
        <begin position="60"/>
        <end position="63"/>
    </location>
    <ligand>
        <name>substrate</name>
    </ligand>
</feature>
<keyword evidence="7 10" id="KW-0418">Kinase</keyword>
<comment type="caution">
    <text evidence="10">Lacks conserved residue(s) required for the propagation of feature annotation.</text>
</comment>
<dbReference type="PANTHER" id="PTHR11406:SF23">
    <property type="entry name" value="PHOSPHOGLYCERATE KINASE 1, CHLOROPLASTIC-RELATED"/>
    <property type="match status" value="1"/>
</dbReference>
<keyword evidence="5 10" id="KW-0808">Transferase</keyword>
<evidence type="ECO:0000256" key="11">
    <source>
        <dbReference type="RuleBase" id="RU000532"/>
    </source>
</evidence>
<comment type="pathway">
    <text evidence="2 10">Carbohydrate degradation; glycolysis; pyruvate from D-glyceraldehyde 3-phosphate: step 2/5.</text>
</comment>
<feature type="binding site" evidence="10">
    <location>
        <position position="119"/>
    </location>
    <ligand>
        <name>substrate</name>
    </ligand>
</feature>
<reference evidence="14" key="1">
    <citation type="journal article" date="2019" name="Int. J. Syst. Evol. Microbiol.">
        <title>The Global Catalogue of Microorganisms (GCM) 10K type strain sequencing project: providing services to taxonomists for standard genome sequencing and annotation.</title>
        <authorList>
            <consortium name="The Broad Institute Genomics Platform"/>
            <consortium name="The Broad Institute Genome Sequencing Center for Infectious Disease"/>
            <person name="Wu L."/>
            <person name="Ma J."/>
        </authorList>
    </citation>
    <scope>NUCLEOTIDE SEQUENCE [LARGE SCALE GENOMIC DNA]</scope>
    <source>
        <strain evidence="14">NBRC 106310</strain>
    </source>
</reference>
<keyword evidence="6 10" id="KW-0547">Nucleotide-binding</keyword>
<proteinExistence type="inferred from homology"/>
<feature type="binding site" evidence="10">
    <location>
        <position position="333"/>
    </location>
    <ligand>
        <name>ATP</name>
        <dbReference type="ChEBI" id="CHEBI:30616"/>
    </ligand>
</feature>
<protein>
    <recommendedName>
        <fullName evidence="4 10">Phosphoglycerate kinase</fullName>
        <ecNumber evidence="3 10">2.7.2.3</ecNumber>
    </recommendedName>
</protein>
<feature type="binding site" evidence="10">
    <location>
        <position position="156"/>
    </location>
    <ligand>
        <name>substrate</name>
    </ligand>
</feature>
<dbReference type="EC" id="2.7.2.3" evidence="3 10"/>
<evidence type="ECO:0000313" key="13">
    <source>
        <dbReference type="EMBL" id="BDZ37948.1"/>
    </source>
</evidence>
<comment type="subunit">
    <text evidence="10">Monomer.</text>
</comment>
<evidence type="ECO:0000256" key="6">
    <source>
        <dbReference type="ARBA" id="ARBA00022741"/>
    </source>
</evidence>
<dbReference type="SUPFAM" id="SSF53748">
    <property type="entry name" value="Phosphoglycerate kinase"/>
    <property type="match status" value="1"/>
</dbReference>
<evidence type="ECO:0000256" key="3">
    <source>
        <dbReference type="ARBA" id="ARBA00013061"/>
    </source>
</evidence>
<evidence type="ECO:0000313" key="14">
    <source>
        <dbReference type="Proteomes" id="UP001321543"/>
    </source>
</evidence>
<dbReference type="Proteomes" id="UP001321543">
    <property type="component" value="Chromosome"/>
</dbReference>
<dbReference type="Pfam" id="PF00162">
    <property type="entry name" value="PGK"/>
    <property type="match status" value="1"/>
</dbReference>
<comment type="similarity">
    <text evidence="10 11">Belongs to the phosphoglycerate kinase family.</text>
</comment>
<dbReference type="PRINTS" id="PR00477">
    <property type="entry name" value="PHGLYCKINASE"/>
</dbReference>
<evidence type="ECO:0000256" key="12">
    <source>
        <dbReference type="SAM" id="MobiDB-lite"/>
    </source>
</evidence>
<comment type="subcellular location">
    <subcellularLocation>
        <location evidence="10">Cytoplasm</location>
    </subcellularLocation>
</comment>
<dbReference type="InterPro" id="IPR036043">
    <property type="entry name" value="Phosphoglycerate_kinase_sf"/>
</dbReference>
<evidence type="ECO:0000256" key="4">
    <source>
        <dbReference type="ARBA" id="ARBA00016471"/>
    </source>
</evidence>
<keyword evidence="9 10" id="KW-0324">Glycolysis</keyword>
<sequence length="525" mass="55061">MTLRTLDTLGSLEGKRVIVRCDLNVPLRDGVIADDGRVRASLPTLNALINAGARVIVCSHLGRPNGSPDPQYSLEPVAQRLSELLGKPVAFARDTVGESAQHAVAAIEDGGVVVLENLRFNAGETAKDDAARKSFAAELAALGDALVSDGFGVVHRKQASVYELAQLLPSAAGLLIATELDVLDRLTENPERPYTVVLGGSKVSDKLGVISHLLPRVDRLLVGGGMLFTFLAAEGHAVASSLLEQDQLDTVRGYIADARERGVELVLPTDVVVASGFSADASHETVAADAIEQSAFGASGIGLDIGPDSAARFAEAIRDSKTVFWNGPMGVFEFPAFASGTKAVAQALTEVDGLGVVGGETPPLQCASWDSRTISSGTSRPAAVPASSSSRVRSYLDWRSSDGSLNEFVCCAEQAHPADRGELEDEPRPPAGGGDRAEAALDAEGRRSRQRIGGGGGVPAVHRHPLGADADRCGQDPVRTRLAGCLGARFGCIHRRGVGSLPREAGRAICDHRALRAPRVPPRER</sequence>
<feature type="binding site" evidence="10">
    <location>
        <position position="302"/>
    </location>
    <ligand>
        <name>ATP</name>
        <dbReference type="ChEBI" id="CHEBI:30616"/>
    </ligand>
</feature>
<keyword evidence="8 10" id="KW-0067">ATP-binding</keyword>
<feature type="binding site" evidence="10">
    <location>
        <position position="206"/>
    </location>
    <ligand>
        <name>ATP</name>
        <dbReference type="ChEBI" id="CHEBI:30616"/>
    </ligand>
</feature>
<dbReference type="InterPro" id="IPR015824">
    <property type="entry name" value="Phosphoglycerate_kinase_N"/>
</dbReference>
<feature type="binding site" evidence="10">
    <location>
        <position position="37"/>
    </location>
    <ligand>
        <name>substrate</name>
    </ligand>
</feature>
<organism evidence="13 14">
    <name type="scientific">Microbacterium suwonense</name>
    <dbReference type="NCBI Taxonomy" id="683047"/>
    <lineage>
        <taxon>Bacteria</taxon>
        <taxon>Bacillati</taxon>
        <taxon>Actinomycetota</taxon>
        <taxon>Actinomycetes</taxon>
        <taxon>Micrococcales</taxon>
        <taxon>Microbacteriaceae</taxon>
        <taxon>Microbacterium</taxon>
    </lineage>
</organism>
<feature type="binding site" evidence="10">
    <location>
        <begin position="22"/>
        <end position="24"/>
    </location>
    <ligand>
        <name>substrate</name>
    </ligand>
</feature>
<dbReference type="InterPro" id="IPR001576">
    <property type="entry name" value="Phosphoglycerate_kinase"/>
</dbReference>
<name>A0ABN6WZQ8_9MICO</name>
<dbReference type="InterPro" id="IPR015911">
    <property type="entry name" value="Phosphoglycerate_kinase_CS"/>
</dbReference>
<evidence type="ECO:0000256" key="7">
    <source>
        <dbReference type="ARBA" id="ARBA00022777"/>
    </source>
</evidence>
<dbReference type="Gene3D" id="3.40.50.1260">
    <property type="entry name" value="Phosphoglycerate kinase, N-terminal domain"/>
    <property type="match status" value="2"/>
</dbReference>
<feature type="region of interest" description="Disordered" evidence="12">
    <location>
        <begin position="416"/>
        <end position="463"/>
    </location>
</feature>
<evidence type="ECO:0000256" key="1">
    <source>
        <dbReference type="ARBA" id="ARBA00000642"/>
    </source>
</evidence>
<dbReference type="PROSITE" id="PS00111">
    <property type="entry name" value="PGLYCERATE_KINASE"/>
    <property type="match status" value="1"/>
</dbReference>
<accession>A0ABN6WZQ8</accession>
<evidence type="ECO:0000256" key="2">
    <source>
        <dbReference type="ARBA" id="ARBA00004838"/>
    </source>
</evidence>
<dbReference type="PANTHER" id="PTHR11406">
    <property type="entry name" value="PHOSPHOGLYCERATE KINASE"/>
    <property type="match status" value="1"/>
</dbReference>
<evidence type="ECO:0000256" key="10">
    <source>
        <dbReference type="HAMAP-Rule" id="MF_00145"/>
    </source>
</evidence>
<comment type="catalytic activity">
    <reaction evidence="1 10 11">
        <text>(2R)-3-phosphoglycerate + ATP = (2R)-3-phospho-glyceroyl phosphate + ADP</text>
        <dbReference type="Rhea" id="RHEA:14801"/>
        <dbReference type="ChEBI" id="CHEBI:30616"/>
        <dbReference type="ChEBI" id="CHEBI:57604"/>
        <dbReference type="ChEBI" id="CHEBI:58272"/>
        <dbReference type="ChEBI" id="CHEBI:456216"/>
        <dbReference type="EC" id="2.7.2.3"/>
    </reaction>
</comment>
<keyword evidence="14" id="KW-1185">Reference proteome</keyword>